<gene>
    <name evidence="2" type="ORF">RM543_01860</name>
</gene>
<evidence type="ECO:0000313" key="3">
    <source>
        <dbReference type="Proteomes" id="UP001265259"/>
    </source>
</evidence>
<dbReference type="RefSeq" id="WP_311689072.1">
    <property type="nucleotide sequence ID" value="NZ_JAVRHL010000001.1"/>
</dbReference>
<dbReference type="InterPro" id="IPR012338">
    <property type="entry name" value="Beta-lactam/transpept-like"/>
</dbReference>
<evidence type="ECO:0000259" key="1">
    <source>
        <dbReference type="Pfam" id="PF00144"/>
    </source>
</evidence>
<dbReference type="EMBL" id="JAVRHL010000001">
    <property type="protein sequence ID" value="MDT0681414.1"/>
    <property type="molecule type" value="Genomic_DNA"/>
</dbReference>
<evidence type="ECO:0000313" key="2">
    <source>
        <dbReference type="EMBL" id="MDT0681414.1"/>
    </source>
</evidence>
<name>A0ABU3DCH5_9RHOB</name>
<keyword evidence="3" id="KW-1185">Reference proteome</keyword>
<proteinExistence type="predicted"/>
<accession>A0ABU3DCH5</accession>
<dbReference type="GO" id="GO:0016787">
    <property type="term" value="F:hydrolase activity"/>
    <property type="evidence" value="ECO:0007669"/>
    <property type="project" value="UniProtKB-KW"/>
</dbReference>
<dbReference type="SUPFAM" id="SSF56601">
    <property type="entry name" value="beta-lactamase/transpeptidase-like"/>
    <property type="match status" value="1"/>
</dbReference>
<protein>
    <submittedName>
        <fullName evidence="2">Serine hydrolase domain-containing protein</fullName>
        <ecNumber evidence="2">3.1.1.103</ecNumber>
    </submittedName>
</protein>
<reference evidence="2 3" key="1">
    <citation type="submission" date="2023-09" db="EMBL/GenBank/DDBJ databases">
        <authorList>
            <person name="Rey-Velasco X."/>
        </authorList>
    </citation>
    <scope>NUCLEOTIDE SEQUENCE [LARGE SCALE GENOMIC DNA]</scope>
    <source>
        <strain evidence="2 3">F158</strain>
    </source>
</reference>
<dbReference type="EC" id="3.1.1.103" evidence="2"/>
<dbReference type="InterPro" id="IPR050789">
    <property type="entry name" value="Diverse_Enzym_Activities"/>
</dbReference>
<dbReference type="Proteomes" id="UP001265259">
    <property type="component" value="Unassembled WGS sequence"/>
</dbReference>
<sequence length="295" mass="31460">MTARADLPAAWLAGGRTECRGAADALFPWFSVTKTAIAAAALKLHETGRLDIEARIPGKPFSMAQLLQHRAGLPDYGALPEYREAVARRAPPWPREELLRRAGAGRLVYPPGQGWRYSNIGYMLAGRIVADAAGGTLAEALRTLVADPLGLETMRLAGAEDFARLHWDADGYDPGWVYHGCLVGTATDAARMMDGILGGGLLRPETLERMQRRHPLGDGIPGRPWTRHGYALGLMSGEVARLGRAVGHSGGGPIGSCAVYRFADLAAPVTVAVFSPGTDEGVPETEAVRLASFRA</sequence>
<dbReference type="Pfam" id="PF00144">
    <property type="entry name" value="Beta-lactamase"/>
    <property type="match status" value="1"/>
</dbReference>
<dbReference type="InterPro" id="IPR001466">
    <property type="entry name" value="Beta-lactam-related"/>
</dbReference>
<comment type="caution">
    <text evidence="2">The sequence shown here is derived from an EMBL/GenBank/DDBJ whole genome shotgun (WGS) entry which is preliminary data.</text>
</comment>
<organism evidence="2 3">
    <name type="scientific">Tropicimonas omnivorans</name>
    <dbReference type="NCBI Taxonomy" id="3075590"/>
    <lineage>
        <taxon>Bacteria</taxon>
        <taxon>Pseudomonadati</taxon>
        <taxon>Pseudomonadota</taxon>
        <taxon>Alphaproteobacteria</taxon>
        <taxon>Rhodobacterales</taxon>
        <taxon>Roseobacteraceae</taxon>
        <taxon>Tropicimonas</taxon>
    </lineage>
</organism>
<dbReference type="PANTHER" id="PTHR43283">
    <property type="entry name" value="BETA-LACTAMASE-RELATED"/>
    <property type="match status" value="1"/>
</dbReference>
<feature type="domain" description="Beta-lactamase-related" evidence="1">
    <location>
        <begin position="23"/>
        <end position="284"/>
    </location>
</feature>
<dbReference type="Gene3D" id="3.40.710.10">
    <property type="entry name" value="DD-peptidase/beta-lactamase superfamily"/>
    <property type="match status" value="1"/>
</dbReference>
<keyword evidence="2" id="KW-0378">Hydrolase</keyword>